<evidence type="ECO:0000313" key="2">
    <source>
        <dbReference type="WBParaSite" id="TCLT_0000803001-mRNA-1"/>
    </source>
</evidence>
<proteinExistence type="predicted"/>
<feature type="region of interest" description="Disordered" evidence="1">
    <location>
        <begin position="480"/>
        <end position="504"/>
    </location>
</feature>
<dbReference type="GO" id="GO:0035267">
    <property type="term" value="C:NuA4 histone acetyltransferase complex"/>
    <property type="evidence" value="ECO:0007669"/>
    <property type="project" value="InterPro"/>
</dbReference>
<dbReference type="AlphaFoldDB" id="A0A0N5D4W9"/>
<dbReference type="PANTHER" id="PTHR14898">
    <property type="entry name" value="ENHANCER OF POLYCOMB"/>
    <property type="match status" value="1"/>
</dbReference>
<dbReference type="OMA" id="ELWNKPA"/>
<dbReference type="GO" id="GO:0006357">
    <property type="term" value="P:regulation of transcription by RNA polymerase II"/>
    <property type="evidence" value="ECO:0007669"/>
    <property type="project" value="InterPro"/>
</dbReference>
<protein>
    <submittedName>
        <fullName evidence="2">Enhancer of polycomb-like protein</fullName>
    </submittedName>
</protein>
<dbReference type="InterPro" id="IPR024943">
    <property type="entry name" value="Enhancer_polycomb"/>
</dbReference>
<name>A0A0N5D4W9_THECL</name>
<organism evidence="2">
    <name type="scientific">Thelazia callipaeda</name>
    <name type="common">Oriental eyeworm</name>
    <name type="synonym">Parasitic nematode</name>
    <dbReference type="NCBI Taxonomy" id="103827"/>
    <lineage>
        <taxon>Eukaryota</taxon>
        <taxon>Metazoa</taxon>
        <taxon>Ecdysozoa</taxon>
        <taxon>Nematoda</taxon>
        <taxon>Chromadorea</taxon>
        <taxon>Rhabditida</taxon>
        <taxon>Spirurina</taxon>
        <taxon>Spiruromorpha</taxon>
        <taxon>Thelazioidea</taxon>
        <taxon>Thelaziidae</taxon>
        <taxon>Thelazia</taxon>
    </lineage>
</organism>
<dbReference type="WBParaSite" id="TCLT_0000803001-mRNA-1">
    <property type="protein sequence ID" value="TCLT_0000803001-mRNA-1"/>
    <property type="gene ID" value="TCLT_0000803001"/>
</dbReference>
<feature type="compositionally biased region" description="Acidic residues" evidence="1">
    <location>
        <begin position="491"/>
        <end position="503"/>
    </location>
</feature>
<reference evidence="2" key="1">
    <citation type="submission" date="2017-02" db="UniProtKB">
        <authorList>
            <consortium name="WormBaseParasite"/>
        </authorList>
    </citation>
    <scope>IDENTIFICATION</scope>
</reference>
<evidence type="ECO:0000256" key="1">
    <source>
        <dbReference type="SAM" id="MobiDB-lite"/>
    </source>
</evidence>
<sequence length="1117" mass="122731">LIIILSFVGDRNQILLSLCCFEIGRGEHCPLFLFIQLYSCELESHLQEAILAQQASTSGIAVENHLIPTPKVFTVDCGYYDAVYPVQPAPSINQLIKVQASLSLGNEEPEYDIDSGDEAWLADRGGHVAESDFEKMMELLENASSGLQICQPNEAHILLKDFETDLVDDVYDYWLQKRKDAAASRKIASLIPRVKTDARRDASSSDMAYVAFRRRLERMQTRKNRKNDEDSYEKILKLGHDLSRAVALFDMIRRREHVKQAIVDLDEKICKTRWNMSDFDSVIYNDILTQIKLERNMATSPIEDSQDEMLITMSPSKIKGQKRKRHSKNSLSVSDNDLVTRSWLRRNAELWNKPAIAANVLNFGTSPSTTPSCDVERNAEAALDGRYTFKRRRGCIYRSSLFSHSAEVPKICPAERFFRTFMPSEQGTRCIGYARRRMGRGGRIIFDRVLLSEPSTSQSAPDPPFTPVIDTTKSYQCRLITDNDRKHESLSDSEDNEWDENDEQQYREREELYAKRIFGMLGADSTQRRASGRDGTFRGSGEQVVVLGEDTTSIPVAGQNISTNGVQETEHLRILNLQQNGPPLNVHVRSVSDCGSQPVLLTASVAGKVEKVTPLPTSINYQLKRVSDHSSSKASLLSKSNESSVFHTHLPPPLHPSLEVIATGEQTVRPLRTFEYITSPNVLAPSQTLSLGVLAPSQALGSGVLTSSQTLSSCVLASSHAPSSGMLVSSQALNSGVLAQSQTLSSCVMTSSQKLGSGVMASPQTLILTTSQPARHDRVERHVIPLPSQEYFIGGQSVRPKRGGRRRPMTANVAQLTSSFSRSETNQQRYSVFGFNGDVTQATSCVDTKRLELAIKGSGARIKPPPIIAPSLLHPCPSETRTLRDLLLGTGLTNMKAALNKPASAKTSSTPHHVPAVNDKHRYTQYTNIGNCRISSFNTYQSFPATEGVPPPVPHVVAPTVAPKPSFRNYFAATEPKSQAPMAVISRASLNGTQVDSRRWLFQSMVDIGTNGIGNEREVEQAAHQTKCRVNSSSSMLSVTVGTEISLGGSVSSRSGKGYLAATTTTTTPDTATVTSASTESSFPQQVVKKEDPLSSATTSSHLDITACHGVISYAIN</sequence>
<accession>A0A0N5D4W9</accession>
<feature type="compositionally biased region" description="Basic and acidic residues" evidence="1">
    <location>
        <begin position="481"/>
        <end position="490"/>
    </location>
</feature>